<evidence type="ECO:0008006" key="4">
    <source>
        <dbReference type="Google" id="ProtNLM"/>
    </source>
</evidence>
<proteinExistence type="predicted"/>
<dbReference type="NCBIfam" id="TIGR02001">
    <property type="entry name" value="gcw_chp"/>
    <property type="match status" value="1"/>
</dbReference>
<organism evidence="2 3">
    <name type="scientific">Acinetobacter bouvetii</name>
    <dbReference type="NCBI Taxonomy" id="202951"/>
    <lineage>
        <taxon>Bacteria</taxon>
        <taxon>Pseudomonadati</taxon>
        <taxon>Pseudomonadota</taxon>
        <taxon>Gammaproteobacteria</taxon>
        <taxon>Moraxellales</taxon>
        <taxon>Moraxellaceae</taxon>
        <taxon>Acinetobacter</taxon>
    </lineage>
</organism>
<sequence length="249" mass="26848">MKLTLKVLSLAVAATASTFTFAEEAPASEHTVSGNIGVVSQYVLRGNTASLENDNAAVQGGLDYSHSSGFYAGYWGSTLGYNAELPTGTDKSFEHDFYAGFSGKITKDLGYKVGGTYYVYYPSDDANVFETLVGVSYKNFGLTAQTLTDDVTWGNAGDTYLLASYSYGLPKDFTLNTSLGAYYYSDSGDYEGISLDTKDDFSFRHLTVGLSHPLGDTGASVSMDYVIGGKLRDETDLKNKAVFGLKYTF</sequence>
<evidence type="ECO:0000313" key="3">
    <source>
        <dbReference type="Proteomes" id="UP000489961"/>
    </source>
</evidence>
<dbReference type="InterPro" id="IPR010239">
    <property type="entry name" value="CHP02001"/>
</dbReference>
<name>A0A811GG07_9GAMM</name>
<feature type="chain" id="PRO_5032557284" description="Porin" evidence="1">
    <location>
        <begin position="23"/>
        <end position="249"/>
    </location>
</feature>
<dbReference type="Proteomes" id="UP000489961">
    <property type="component" value="Unassembled WGS sequence"/>
</dbReference>
<dbReference type="EMBL" id="CADDTS010000040">
    <property type="protein sequence ID" value="CAB1219515.1"/>
    <property type="molecule type" value="Genomic_DNA"/>
</dbReference>
<dbReference type="AlphaFoldDB" id="A0A811GG07"/>
<reference evidence="2 3" key="1">
    <citation type="submission" date="2020-02" db="EMBL/GenBank/DDBJ databases">
        <authorList>
            <person name="Chaudhuri R."/>
        </authorList>
    </citation>
    <scope>NUCLEOTIDE SEQUENCE [LARGE SCALE GENOMIC DNA]</scope>
    <source>
        <strain evidence="2">SFB21</strain>
    </source>
</reference>
<dbReference type="RefSeq" id="WP_174560277.1">
    <property type="nucleotide sequence ID" value="NZ_CADDTS010000040.1"/>
</dbReference>
<evidence type="ECO:0000256" key="1">
    <source>
        <dbReference type="SAM" id="SignalP"/>
    </source>
</evidence>
<evidence type="ECO:0000313" key="2">
    <source>
        <dbReference type="EMBL" id="CAB1219515.1"/>
    </source>
</evidence>
<keyword evidence="1" id="KW-0732">Signal</keyword>
<dbReference type="Pfam" id="PF09694">
    <property type="entry name" value="Gcw_chp"/>
    <property type="match status" value="1"/>
</dbReference>
<gene>
    <name evidence="2" type="ORF">SFB21_2457</name>
</gene>
<comment type="caution">
    <text evidence="2">The sequence shown here is derived from an EMBL/GenBank/DDBJ whole genome shotgun (WGS) entry which is preliminary data.</text>
</comment>
<protein>
    <recommendedName>
        <fullName evidence="4">Porin</fullName>
    </recommendedName>
</protein>
<accession>A0A811GG07</accession>
<feature type="signal peptide" evidence="1">
    <location>
        <begin position="1"/>
        <end position="22"/>
    </location>
</feature>